<dbReference type="Proteomes" id="UP001154282">
    <property type="component" value="Unassembled WGS sequence"/>
</dbReference>
<protein>
    <recommendedName>
        <fullName evidence="1">Lipoyl-binding domain-containing protein</fullName>
    </recommendedName>
</protein>
<dbReference type="PANTHER" id="PTHR45728">
    <property type="entry name" value="ACETYL-COA CARBOXYLASE, ISOFORM A"/>
    <property type="match status" value="1"/>
</dbReference>
<evidence type="ECO:0000259" key="1">
    <source>
        <dbReference type="PROSITE" id="PS50968"/>
    </source>
</evidence>
<dbReference type="Pfam" id="PF00364">
    <property type="entry name" value="Biotin_lipoyl"/>
    <property type="match status" value="1"/>
</dbReference>
<keyword evidence="3" id="KW-1185">Reference proteome</keyword>
<evidence type="ECO:0000313" key="2">
    <source>
        <dbReference type="EMBL" id="CAI0447731.1"/>
    </source>
</evidence>
<gene>
    <name evidence="2" type="ORF">LITE_LOCUS29518</name>
</gene>
<dbReference type="InterPro" id="IPR049076">
    <property type="entry name" value="ACCA"/>
</dbReference>
<evidence type="ECO:0000313" key="3">
    <source>
        <dbReference type="Proteomes" id="UP001154282"/>
    </source>
</evidence>
<proteinExistence type="predicted"/>
<dbReference type="GO" id="GO:0006633">
    <property type="term" value="P:fatty acid biosynthetic process"/>
    <property type="evidence" value="ECO:0007669"/>
    <property type="project" value="TreeGrafter"/>
</dbReference>
<dbReference type="GO" id="GO:0003989">
    <property type="term" value="F:acetyl-CoA carboxylase activity"/>
    <property type="evidence" value="ECO:0007669"/>
    <property type="project" value="InterPro"/>
</dbReference>
<accession>A0AAV0MP08</accession>
<sequence length="120" mass="13106">MVRGGPGSYRLKMNGSEIEAEIHTLRDGGNSHVIYAEEEAAGTRLLIDGRTCLLQNDHDPSKLIAETPCKLMRYLVSDGSHVDADSPYAEVEVMKMCMPLLSPASGLVHFKMSEGQAMQV</sequence>
<dbReference type="Gene3D" id="2.40.50.100">
    <property type="match status" value="1"/>
</dbReference>
<dbReference type="CDD" id="cd06850">
    <property type="entry name" value="biotinyl_domain"/>
    <property type="match status" value="1"/>
</dbReference>
<dbReference type="PANTHER" id="PTHR45728:SF3">
    <property type="entry name" value="ACETYL-COA CARBOXYLASE"/>
    <property type="match status" value="1"/>
</dbReference>
<dbReference type="SUPFAM" id="SSF51230">
    <property type="entry name" value="Single hybrid motif"/>
    <property type="match status" value="1"/>
</dbReference>
<dbReference type="InterPro" id="IPR000089">
    <property type="entry name" value="Biotin_lipoyl"/>
</dbReference>
<dbReference type="InterPro" id="IPR049074">
    <property type="entry name" value="ACCA_BT"/>
</dbReference>
<dbReference type="AlphaFoldDB" id="A0AAV0MP08"/>
<dbReference type="PROSITE" id="PS50968">
    <property type="entry name" value="BIOTINYL_LIPOYL"/>
    <property type="match status" value="1"/>
</dbReference>
<dbReference type="EMBL" id="CAMGYJ010000007">
    <property type="protein sequence ID" value="CAI0447731.1"/>
    <property type="molecule type" value="Genomic_DNA"/>
</dbReference>
<dbReference type="InterPro" id="IPR011053">
    <property type="entry name" value="Single_hybrid_motif"/>
</dbReference>
<reference evidence="2" key="1">
    <citation type="submission" date="2022-08" db="EMBL/GenBank/DDBJ databases">
        <authorList>
            <person name="Gutierrez-Valencia J."/>
        </authorList>
    </citation>
    <scope>NUCLEOTIDE SEQUENCE</scope>
</reference>
<comment type="caution">
    <text evidence="2">The sequence shown here is derived from an EMBL/GenBank/DDBJ whole genome shotgun (WGS) entry which is preliminary data.</text>
</comment>
<organism evidence="2 3">
    <name type="scientific">Linum tenue</name>
    <dbReference type="NCBI Taxonomy" id="586396"/>
    <lineage>
        <taxon>Eukaryota</taxon>
        <taxon>Viridiplantae</taxon>
        <taxon>Streptophyta</taxon>
        <taxon>Embryophyta</taxon>
        <taxon>Tracheophyta</taxon>
        <taxon>Spermatophyta</taxon>
        <taxon>Magnoliopsida</taxon>
        <taxon>eudicotyledons</taxon>
        <taxon>Gunneridae</taxon>
        <taxon>Pentapetalae</taxon>
        <taxon>rosids</taxon>
        <taxon>fabids</taxon>
        <taxon>Malpighiales</taxon>
        <taxon>Linaceae</taxon>
        <taxon>Linum</taxon>
    </lineage>
</organism>
<feature type="domain" description="Lipoyl-binding" evidence="1">
    <location>
        <begin position="54"/>
        <end position="120"/>
    </location>
</feature>
<name>A0AAV0MP08_9ROSI</name>
<dbReference type="FunFam" id="2.40.50.100:FF:000005">
    <property type="entry name" value="Acetyl-CoA carboxylase 1"/>
    <property type="match status" value="1"/>
</dbReference>
<dbReference type="Pfam" id="PF21385">
    <property type="entry name" value="ACCA_BT"/>
    <property type="match status" value="1"/>
</dbReference>